<gene>
    <name evidence="1" type="ORF">QE152_g12832</name>
</gene>
<dbReference type="SUPFAM" id="SSF56112">
    <property type="entry name" value="Protein kinase-like (PK-like)"/>
    <property type="match status" value="1"/>
</dbReference>
<name>A0AAW1LBR4_POPJA</name>
<evidence type="ECO:0000313" key="1">
    <source>
        <dbReference type="EMBL" id="KAK9732378.1"/>
    </source>
</evidence>
<sequence length="154" mass="18471">MFLYENDNKENPTDVMLVDWQLLRPTSPVFDLSYFYLTIATEESLNKLDYYLDVYYGELSRHLKELGSDPEVLYPKSVFEKEWKQHCKYGFAMAFILLKFMLVNKADVPKFEEFDIEEINKSDTMPFFTNFDKDDEYVKRLRTIAECMIARNYI</sequence>
<dbReference type="AlphaFoldDB" id="A0AAW1LBR4"/>
<dbReference type="Proteomes" id="UP001458880">
    <property type="component" value="Unassembled WGS sequence"/>
</dbReference>
<reference evidence="1 2" key="1">
    <citation type="journal article" date="2024" name="BMC Genomics">
        <title>De novo assembly and annotation of Popillia japonica's genome with initial clues to its potential as an invasive pest.</title>
        <authorList>
            <person name="Cucini C."/>
            <person name="Boschi S."/>
            <person name="Funari R."/>
            <person name="Cardaioli E."/>
            <person name="Iannotti N."/>
            <person name="Marturano G."/>
            <person name="Paoli F."/>
            <person name="Bruttini M."/>
            <person name="Carapelli A."/>
            <person name="Frati F."/>
            <person name="Nardi F."/>
        </authorList>
    </citation>
    <scope>NUCLEOTIDE SEQUENCE [LARGE SCALE GENOMIC DNA]</scope>
    <source>
        <strain evidence="1">DMR45628</strain>
    </source>
</reference>
<proteinExistence type="predicted"/>
<dbReference type="GO" id="GO:0016301">
    <property type="term" value="F:kinase activity"/>
    <property type="evidence" value="ECO:0007669"/>
    <property type="project" value="UniProtKB-KW"/>
</dbReference>
<keyword evidence="2" id="KW-1185">Reference proteome</keyword>
<keyword evidence="1" id="KW-0418">Kinase</keyword>
<dbReference type="InterPro" id="IPR011009">
    <property type="entry name" value="Kinase-like_dom_sf"/>
</dbReference>
<dbReference type="Pfam" id="PF02958">
    <property type="entry name" value="EcKL"/>
    <property type="match status" value="1"/>
</dbReference>
<comment type="caution">
    <text evidence="1">The sequence shown here is derived from an EMBL/GenBank/DDBJ whole genome shotgun (WGS) entry which is preliminary data.</text>
</comment>
<dbReference type="PANTHER" id="PTHR11012:SF30">
    <property type="entry name" value="PROTEIN KINASE-LIKE DOMAIN-CONTAINING"/>
    <property type="match status" value="1"/>
</dbReference>
<dbReference type="InterPro" id="IPR004119">
    <property type="entry name" value="EcKL"/>
</dbReference>
<organism evidence="1 2">
    <name type="scientific">Popillia japonica</name>
    <name type="common">Japanese beetle</name>
    <dbReference type="NCBI Taxonomy" id="7064"/>
    <lineage>
        <taxon>Eukaryota</taxon>
        <taxon>Metazoa</taxon>
        <taxon>Ecdysozoa</taxon>
        <taxon>Arthropoda</taxon>
        <taxon>Hexapoda</taxon>
        <taxon>Insecta</taxon>
        <taxon>Pterygota</taxon>
        <taxon>Neoptera</taxon>
        <taxon>Endopterygota</taxon>
        <taxon>Coleoptera</taxon>
        <taxon>Polyphaga</taxon>
        <taxon>Scarabaeiformia</taxon>
        <taxon>Scarabaeidae</taxon>
        <taxon>Rutelinae</taxon>
        <taxon>Popillia</taxon>
    </lineage>
</organism>
<accession>A0AAW1LBR4</accession>
<protein>
    <submittedName>
        <fullName evidence="1">Ecdysteroid kinase-like family</fullName>
    </submittedName>
</protein>
<keyword evidence="1" id="KW-0808">Transferase</keyword>
<dbReference type="PANTHER" id="PTHR11012">
    <property type="entry name" value="PROTEIN KINASE-LIKE DOMAIN-CONTAINING"/>
    <property type="match status" value="1"/>
</dbReference>
<evidence type="ECO:0000313" key="2">
    <source>
        <dbReference type="Proteomes" id="UP001458880"/>
    </source>
</evidence>
<dbReference type="EMBL" id="JASPKY010000119">
    <property type="protein sequence ID" value="KAK9732378.1"/>
    <property type="molecule type" value="Genomic_DNA"/>
</dbReference>